<name>A0A833H0N3_9LEPT</name>
<evidence type="ECO:0000256" key="1">
    <source>
        <dbReference type="ARBA" id="ARBA00022670"/>
    </source>
</evidence>
<accession>A0A833H0N3</accession>
<dbReference type="PROSITE" id="PS51257">
    <property type="entry name" value="PROKAR_LIPOPROTEIN"/>
    <property type="match status" value="1"/>
</dbReference>
<keyword evidence="2" id="KW-0479">Metal-binding</keyword>
<dbReference type="GO" id="GO:0004222">
    <property type="term" value="F:metalloendopeptidase activity"/>
    <property type="evidence" value="ECO:0007669"/>
    <property type="project" value="InterPro"/>
</dbReference>
<keyword evidence="6" id="KW-0482">Metalloprotease</keyword>
<keyword evidence="1 6" id="KW-0645">Protease</keyword>
<sequence>MRAALLIFILAGLVACVQKQEENQHIGLVANLYTVAADTALIDRAEQGMTAWQIGLNTGFRARYRNAGGAAGTYDPPHWVAISPRNCAVMGAPGDMRLSCPLANTSVVGVCQIINDSLTGEILNTTTLIARDYQVNEAETLANRLSIFTHEFGHCLGLQHSASTGDVMYADTSGADVPSAGELSVIQYAYTVFQDPPDTSRFFTSNGKVMRHFKTPAFFLYDETNYQASALTVPPAPPMNPVEVHNILIFADGSEMYYRSW</sequence>
<evidence type="ECO:0000256" key="4">
    <source>
        <dbReference type="ARBA" id="ARBA00022833"/>
    </source>
</evidence>
<keyword evidence="3" id="KW-0378">Hydrolase</keyword>
<organism evidence="6 7">
    <name type="scientific">Leptonema illini</name>
    <dbReference type="NCBI Taxonomy" id="183"/>
    <lineage>
        <taxon>Bacteria</taxon>
        <taxon>Pseudomonadati</taxon>
        <taxon>Spirochaetota</taxon>
        <taxon>Spirochaetia</taxon>
        <taxon>Leptospirales</taxon>
        <taxon>Leptospiraceae</taxon>
        <taxon>Leptonema</taxon>
    </lineage>
</organism>
<dbReference type="Proteomes" id="UP000460298">
    <property type="component" value="Unassembled WGS sequence"/>
</dbReference>
<keyword evidence="4" id="KW-0862">Zinc</keyword>
<dbReference type="GO" id="GO:0006508">
    <property type="term" value="P:proteolysis"/>
    <property type="evidence" value="ECO:0007669"/>
    <property type="project" value="UniProtKB-KW"/>
</dbReference>
<evidence type="ECO:0000256" key="3">
    <source>
        <dbReference type="ARBA" id="ARBA00022801"/>
    </source>
</evidence>
<gene>
    <name evidence="6" type="ORF">F9K24_12645</name>
</gene>
<dbReference type="Pfam" id="PF00413">
    <property type="entry name" value="Peptidase_M10"/>
    <property type="match status" value="1"/>
</dbReference>
<dbReference type="Gene3D" id="3.40.390.10">
    <property type="entry name" value="Collagenase (Catalytic Domain)"/>
    <property type="match status" value="1"/>
</dbReference>
<evidence type="ECO:0000313" key="6">
    <source>
        <dbReference type="EMBL" id="KAB2931775.1"/>
    </source>
</evidence>
<dbReference type="InterPro" id="IPR024079">
    <property type="entry name" value="MetalloPept_cat_dom_sf"/>
</dbReference>
<proteinExistence type="predicted"/>
<dbReference type="SUPFAM" id="SSF55486">
    <property type="entry name" value="Metalloproteases ('zincins'), catalytic domain"/>
    <property type="match status" value="1"/>
</dbReference>
<dbReference type="GO" id="GO:0031012">
    <property type="term" value="C:extracellular matrix"/>
    <property type="evidence" value="ECO:0007669"/>
    <property type="project" value="InterPro"/>
</dbReference>
<dbReference type="EMBL" id="WBUI01000012">
    <property type="protein sequence ID" value="KAB2931775.1"/>
    <property type="molecule type" value="Genomic_DNA"/>
</dbReference>
<dbReference type="GO" id="GO:0008270">
    <property type="term" value="F:zinc ion binding"/>
    <property type="evidence" value="ECO:0007669"/>
    <property type="project" value="InterPro"/>
</dbReference>
<comment type="caution">
    <text evidence="6">The sequence shown here is derived from an EMBL/GenBank/DDBJ whole genome shotgun (WGS) entry which is preliminary data.</text>
</comment>
<evidence type="ECO:0000313" key="7">
    <source>
        <dbReference type="Proteomes" id="UP000460298"/>
    </source>
</evidence>
<protein>
    <submittedName>
        <fullName evidence="6">Matrixin family metalloprotease</fullName>
    </submittedName>
</protein>
<dbReference type="AlphaFoldDB" id="A0A833H0N3"/>
<evidence type="ECO:0000259" key="5">
    <source>
        <dbReference type="Pfam" id="PF00413"/>
    </source>
</evidence>
<feature type="domain" description="Peptidase M10 metallopeptidase" evidence="5">
    <location>
        <begin position="133"/>
        <end position="170"/>
    </location>
</feature>
<reference evidence="6 7" key="1">
    <citation type="submission" date="2019-10" db="EMBL/GenBank/DDBJ databases">
        <title>Extracellular Electron Transfer in a Candidatus Methanoperedens spp. Enrichment Culture.</title>
        <authorList>
            <person name="Berger S."/>
            <person name="Rangel Shaw D."/>
            <person name="Berben T."/>
            <person name="In 'T Zandt M."/>
            <person name="Frank J."/>
            <person name="Reimann J."/>
            <person name="Jetten M.S.M."/>
            <person name="Welte C.U."/>
        </authorList>
    </citation>
    <scope>NUCLEOTIDE SEQUENCE [LARGE SCALE GENOMIC DNA]</scope>
    <source>
        <strain evidence="6">SB12</strain>
    </source>
</reference>
<dbReference type="InterPro" id="IPR001818">
    <property type="entry name" value="Pept_M10_metallopeptidase"/>
</dbReference>
<evidence type="ECO:0000256" key="2">
    <source>
        <dbReference type="ARBA" id="ARBA00022723"/>
    </source>
</evidence>